<dbReference type="GO" id="GO:0046872">
    <property type="term" value="F:metal ion binding"/>
    <property type="evidence" value="ECO:0007669"/>
    <property type="project" value="UniProtKB-KW"/>
</dbReference>
<accession>A0A2U3LAX8</accession>
<evidence type="ECO:0000256" key="2">
    <source>
        <dbReference type="ARBA" id="ARBA00022723"/>
    </source>
</evidence>
<protein>
    <submittedName>
        <fullName evidence="6">Putative 4Fe-4S ferredoxin</fullName>
    </submittedName>
</protein>
<dbReference type="EMBL" id="OMOF01000367">
    <property type="protein sequence ID" value="SPF49036.1"/>
    <property type="molecule type" value="Genomic_DNA"/>
</dbReference>
<feature type="domain" description="4Fe-4S ferredoxin-type" evidence="5">
    <location>
        <begin position="5"/>
        <end position="34"/>
    </location>
</feature>
<keyword evidence="1" id="KW-0004">4Fe-4S</keyword>
<keyword evidence="3" id="KW-0408">Iron</keyword>
<evidence type="ECO:0000259" key="5">
    <source>
        <dbReference type="PROSITE" id="PS51379"/>
    </source>
</evidence>
<dbReference type="Proteomes" id="UP000238916">
    <property type="component" value="Unassembled WGS sequence"/>
</dbReference>
<dbReference type="PROSITE" id="PS51379">
    <property type="entry name" value="4FE4S_FER_2"/>
    <property type="match status" value="2"/>
</dbReference>
<dbReference type="InterPro" id="IPR017896">
    <property type="entry name" value="4Fe4S_Fe-S-bd"/>
</dbReference>
<proteinExistence type="predicted"/>
<dbReference type="PANTHER" id="PTHR43687:SF1">
    <property type="entry name" value="FERREDOXIN III"/>
    <property type="match status" value="1"/>
</dbReference>
<dbReference type="SUPFAM" id="SSF54862">
    <property type="entry name" value="4Fe-4S ferredoxins"/>
    <property type="match status" value="1"/>
</dbReference>
<reference evidence="7" key="1">
    <citation type="submission" date="2018-02" db="EMBL/GenBank/DDBJ databases">
        <authorList>
            <person name="Hausmann B."/>
        </authorList>
    </citation>
    <scope>NUCLEOTIDE SEQUENCE [LARGE SCALE GENOMIC DNA]</scope>
    <source>
        <strain evidence="7">Peat soil MAG SbF1</strain>
    </source>
</reference>
<dbReference type="PANTHER" id="PTHR43687">
    <property type="entry name" value="ADENYLYLSULFATE REDUCTASE, BETA SUBUNIT"/>
    <property type="match status" value="1"/>
</dbReference>
<evidence type="ECO:0000256" key="1">
    <source>
        <dbReference type="ARBA" id="ARBA00022485"/>
    </source>
</evidence>
<dbReference type="GO" id="GO:0051539">
    <property type="term" value="F:4 iron, 4 sulfur cluster binding"/>
    <property type="evidence" value="ECO:0007669"/>
    <property type="project" value="UniProtKB-KW"/>
</dbReference>
<name>A0A2U3LAX8_9FIRM</name>
<dbReference type="InterPro" id="IPR050572">
    <property type="entry name" value="Fe-S_Ferredoxin"/>
</dbReference>
<gene>
    <name evidence="6" type="ORF">SBF1_4290015</name>
</gene>
<sequence length="78" mass="8589">MTTKWYPIINYDNCIECGACMNKCTHGVYQKDSEKPVVIYPEGCIDRCTGCQALCPAEAIQYYGDINGSKTTCNCGSC</sequence>
<evidence type="ECO:0000256" key="3">
    <source>
        <dbReference type="ARBA" id="ARBA00023004"/>
    </source>
</evidence>
<keyword evidence="4" id="KW-0411">Iron-sulfur</keyword>
<dbReference type="AlphaFoldDB" id="A0A2U3LAX8"/>
<evidence type="ECO:0000313" key="7">
    <source>
        <dbReference type="Proteomes" id="UP000238916"/>
    </source>
</evidence>
<dbReference type="Pfam" id="PF13237">
    <property type="entry name" value="Fer4_10"/>
    <property type="match status" value="1"/>
</dbReference>
<keyword evidence="2" id="KW-0479">Metal-binding</keyword>
<dbReference type="Gene3D" id="3.30.70.20">
    <property type="match status" value="1"/>
</dbReference>
<feature type="domain" description="4Fe-4S ferredoxin-type" evidence="5">
    <location>
        <begin position="35"/>
        <end position="65"/>
    </location>
</feature>
<evidence type="ECO:0000313" key="6">
    <source>
        <dbReference type="EMBL" id="SPF49036.1"/>
    </source>
</evidence>
<evidence type="ECO:0000256" key="4">
    <source>
        <dbReference type="ARBA" id="ARBA00023014"/>
    </source>
</evidence>
<organism evidence="6 7">
    <name type="scientific">Candidatus Desulfosporosinus infrequens</name>
    <dbReference type="NCBI Taxonomy" id="2043169"/>
    <lineage>
        <taxon>Bacteria</taxon>
        <taxon>Bacillati</taxon>
        <taxon>Bacillota</taxon>
        <taxon>Clostridia</taxon>
        <taxon>Eubacteriales</taxon>
        <taxon>Desulfitobacteriaceae</taxon>
        <taxon>Desulfosporosinus</taxon>
    </lineage>
</organism>
<dbReference type="OrthoDB" id="9813995at2"/>